<evidence type="ECO:0000256" key="2">
    <source>
        <dbReference type="ARBA" id="ARBA00022448"/>
    </source>
</evidence>
<dbReference type="EMBL" id="CP026095">
    <property type="protein sequence ID" value="AZV45600.1"/>
    <property type="molecule type" value="Genomic_DNA"/>
</dbReference>
<name>A0A3T0KZ34_9BACI</name>
<sequence length="463" mass="49745">MKSEVFRKKPIGDLLKKSGESQLKKTLGSFDLILLGVGAIVGTGIFILPGTVAANHAGPAIILSFIIAAIVCALAAMCFSEFASSVPVTGSAYTYGYIVFGELIAWLIGWALLLEYGLAVAAVATGWSSYLHSLLAGFNIMIPNAISEAFNPANGTYLNVPAIAIVLAIAGLLTIGVQESAKFNKIMVFIKISVILLFIVVGIFYVKPINWQPFMPFGIGGVTSGAALVFFAYLGFDAVSSAAEEVKNPQRSMPIGIIGSLLICTLLYVAVALVLTGIAPYTSLNVSDPVSYAMQLIQQEWVAGVISLGAITGMTTVILVMSYGGTRLLYALSRDGLLPKSMYELHKKYKTPIKNTWVFAVIVAFFAGFIPLSKLAELVNMGTLLAFTVVSIGIIYLRKDKSIPSGSFKVPFFPVLPIVSFLLCLFLLSQLSIDTWIACGIWFVIGLFVYFSYGKKHSLMNKN</sequence>
<proteinExistence type="predicted"/>
<dbReference type="InterPro" id="IPR002293">
    <property type="entry name" value="AA/rel_permease1"/>
</dbReference>
<dbReference type="PANTHER" id="PTHR43243">
    <property type="entry name" value="INNER MEMBRANE TRANSPORTER YGJI-RELATED"/>
    <property type="match status" value="1"/>
</dbReference>
<dbReference type="Proteomes" id="UP000283095">
    <property type="component" value="Chromosome"/>
</dbReference>
<evidence type="ECO:0000256" key="3">
    <source>
        <dbReference type="ARBA" id="ARBA00022692"/>
    </source>
</evidence>
<keyword evidence="2" id="KW-0813">Transport</keyword>
<dbReference type="Pfam" id="PF13520">
    <property type="entry name" value="AA_permease_2"/>
    <property type="match status" value="1"/>
</dbReference>
<dbReference type="AlphaFoldDB" id="A0A3T0KZ34"/>
<dbReference type="PIRSF" id="PIRSF006060">
    <property type="entry name" value="AA_transporter"/>
    <property type="match status" value="1"/>
</dbReference>
<keyword evidence="3" id="KW-0812">Transmembrane</keyword>
<dbReference type="GO" id="GO:0016020">
    <property type="term" value="C:membrane"/>
    <property type="evidence" value="ECO:0007669"/>
    <property type="project" value="UniProtKB-SubCell"/>
</dbReference>
<comment type="subcellular location">
    <subcellularLocation>
        <location evidence="1">Membrane</location>
        <topology evidence="1">Multi-pass membrane protein</topology>
    </subcellularLocation>
</comment>
<dbReference type="KEGG" id="pasa:BAOM_5071"/>
<accession>A0A3T0KZ34</accession>
<dbReference type="Gene3D" id="1.20.1740.10">
    <property type="entry name" value="Amino acid/polyamine transporter I"/>
    <property type="match status" value="1"/>
</dbReference>
<dbReference type="RefSeq" id="WP_127762346.1">
    <property type="nucleotide sequence ID" value="NZ_CP026095.1"/>
</dbReference>
<evidence type="ECO:0000313" key="7">
    <source>
        <dbReference type="Proteomes" id="UP000283095"/>
    </source>
</evidence>
<keyword evidence="4" id="KW-1133">Transmembrane helix</keyword>
<gene>
    <name evidence="6" type="ORF">BAOM_5071</name>
</gene>
<evidence type="ECO:0000313" key="6">
    <source>
        <dbReference type="EMBL" id="AZV45600.1"/>
    </source>
</evidence>
<keyword evidence="5" id="KW-0472">Membrane</keyword>
<dbReference type="OrthoDB" id="9762947at2"/>
<reference evidence="6 7" key="1">
    <citation type="submission" date="2018-01" db="EMBL/GenBank/DDBJ databases">
        <title>Bacillus asahii Genome sequencing and assembly.</title>
        <authorList>
            <person name="Jiang H."/>
            <person name="Feng Y."/>
            <person name="Zhao F."/>
            <person name="Lin X."/>
        </authorList>
    </citation>
    <scope>NUCLEOTIDE SEQUENCE [LARGE SCALE GENOMIC DNA]</scope>
    <source>
        <strain evidence="6 7">OM18</strain>
    </source>
</reference>
<dbReference type="GO" id="GO:0015171">
    <property type="term" value="F:amino acid transmembrane transporter activity"/>
    <property type="evidence" value="ECO:0007669"/>
    <property type="project" value="TreeGrafter"/>
</dbReference>
<organism evidence="6 7">
    <name type="scientific">Peribacillus asahii</name>
    <dbReference type="NCBI Taxonomy" id="228899"/>
    <lineage>
        <taxon>Bacteria</taxon>
        <taxon>Bacillati</taxon>
        <taxon>Bacillota</taxon>
        <taxon>Bacilli</taxon>
        <taxon>Bacillales</taxon>
        <taxon>Bacillaceae</taxon>
        <taxon>Peribacillus</taxon>
    </lineage>
</organism>
<evidence type="ECO:0000256" key="1">
    <source>
        <dbReference type="ARBA" id="ARBA00004141"/>
    </source>
</evidence>
<evidence type="ECO:0000256" key="4">
    <source>
        <dbReference type="ARBA" id="ARBA00022989"/>
    </source>
</evidence>
<dbReference type="PANTHER" id="PTHR43243:SF4">
    <property type="entry name" value="CATIONIC AMINO ACID TRANSPORTER 4"/>
    <property type="match status" value="1"/>
</dbReference>
<evidence type="ECO:0000256" key="5">
    <source>
        <dbReference type="ARBA" id="ARBA00023136"/>
    </source>
</evidence>
<protein>
    <submittedName>
        <fullName evidence="6">Amino acid permease</fullName>
    </submittedName>
</protein>